<protein>
    <submittedName>
        <fullName evidence="16">Uncharacterized protein</fullName>
    </submittedName>
</protein>
<feature type="domain" description="BPTI/Kunitz inhibitor" evidence="13">
    <location>
        <begin position="1109"/>
        <end position="1162"/>
    </location>
</feature>
<dbReference type="Pfam" id="PF05986">
    <property type="entry name" value="ADAMTS_spacer1"/>
    <property type="match status" value="1"/>
</dbReference>
<evidence type="ECO:0000256" key="1">
    <source>
        <dbReference type="ARBA" id="ARBA00004498"/>
    </source>
</evidence>
<dbReference type="GO" id="GO:0030198">
    <property type="term" value="P:extracellular matrix organization"/>
    <property type="evidence" value="ECO:0007669"/>
    <property type="project" value="InterPro"/>
</dbReference>
<evidence type="ECO:0000259" key="14">
    <source>
        <dbReference type="PROSITE" id="PS50835"/>
    </source>
</evidence>
<dbReference type="SUPFAM" id="SSF57362">
    <property type="entry name" value="BPTI-like"/>
    <property type="match status" value="11"/>
</dbReference>
<dbReference type="FunFam" id="4.10.410.10:FF:000017">
    <property type="entry name" value="papilin isoform X2"/>
    <property type="match status" value="2"/>
</dbReference>
<evidence type="ECO:0000259" key="13">
    <source>
        <dbReference type="PROSITE" id="PS50279"/>
    </source>
</evidence>
<dbReference type="Pfam" id="PF19030">
    <property type="entry name" value="TSP1_ADAMTS"/>
    <property type="match status" value="5"/>
</dbReference>
<sequence length="2249" mass="244020">GNPSRLDFRRTASQREERMRLALFLLALTGSVHSWTIPFIGAESSSDAAPFLHPASPIETDPSSARAKRQAYQVYVDGDTSVTVDKSGEAETGAWGQWTPEGACSRTCGGGVQTEKRQCGGQCTGPSVRYVSCALEKCEEGGDFRASQCASHNDEAVEGKYYKWIPFRGKNKCELLCKPEGNGNFYFKWGEKVVDGTACDAKGTDICVDGVCLPVGCDGKLGSDKKNDKCGKCDGKGDTCKTLEGTFDERNLSPGYHDIIKLPVGATAIKISELRDTSNNLALKNATGDYVLNGNSMIQTETDVEVAGTVFEYEDSKKESLVAQGPLTEEVTVALLHRKGNKDSAIKYEFSIPVMEDVPFMYKPGEWSECSVTCGKGVQTRTPFCLDVKANQRVGDEICDENNSTKPESEKECLTVDCNAEWFTGDWESCSASCGSAGEQYRVVYCHQVFRDGKRITVDDGNCTAERPPVRQTCNRFSCPEWQAGPWSACSEKCGDAHQYRSVTCRSEKEGEEGKLLPAEQCEVGGELETQRACNLGPCDGLKFTTTDWKLCTKCNETEETREVKCVDTQGRAYQLEKCLTNTTLEIPIDTRTCATQPPCLYEWTTSEWSKCSTECGHGSKTRRVVCAIHQQGDLEVVDESHCQGEKPEMKEECTNEANCTGTWFSGPWNECSVECDGGTQSRVSVCLNYDHKPEPKWCDEAKKPADDQDCNTQACPTCFDSEFGCCPDNSTFATGDFFAGCSNCSLSEFGCCADNVTEATGANALGCIEYVELEPVVKADMAAEAIEGSGDIAEIEPAVKEEMKECKLTSEDGTEASVDCGVMAGNLTDVEEGDLMGNETTIHCSKTEFGCCPDWYTPASGAGNEGCETFVQGACNGTQNGCCPDNVTLARGPNFEGCGEASCAASLYGCCKDRKTIAFGPHYAGCERSSFPCELSPNGCCPDGETAALDKNGTGCGENCLTTKFGCCPDGVTVSKGKSNEGCGCVFAQFGCCPDGKSDAKGPGFFGCPSGCAQSQFGCCPDGKTAARGPTKEGCPCQYTRYGCCPDGETTSLGPKLEGCDDCRYAKHGCCQDGATRALGPEYAGCPTTTMAPFMRGGTVAPSQITACGQPQDQGKQCAGTSYKLMWYYDTAEGRCSQFWYGGCEGNDNKFPTLELCEGVCIEPPAKGRCYLPKVEGPQHCNSLEPRYFYDAETRVCKAFWWRGCLGNANNFANWADCSAFCSDVDKVEETTTTAAPATLPPTPPPAHPTEPFEVVRGREEPAPAPTQGQRVNPFQTMEDVCRAQPDAGPCNEETERFFFDSVAGKCERFRYGGCGGNLNSFRDESECLMRCGFMTENRQPAQPPAPGPVVPNQPEQPTAAPYHPIVEPPNPHINPFEQRETPIPVPTRPSTFGSSKGREVCNQKVDVGRCQGSFSSFYYEVATGTCVEFKYSGCGGNGNRFTSKAECEGLCVRTSAPEAEPGVGPNGVSSPCFERKDTGRCPNEATTSYTTKWYYNSADGVCGRFHYSGCNGTGNKFESEVECKSACDHLVSPCDKPIVVGLCSGKHVAFGFNKSSGRCEQFEFSGCLGNNNRFPTIEECSRVCPSRGAWTAASEAARSAPLALSAPLAVSAPVAPSAPVNKCSLPKEVGPCRSLIASFYFDASTGKCAEFNYGGCHGNANRFTSLPECQRECEPERSQALRMNPSAVAADQPRPDDFRHQHWGQRSSRPPRRLHIVEKAEALKTNKIRKDLALPAPPAPTTTTTTTTEEPKKRLPVDSDEEDLLSPSSYVPSSNLPELCLLPVQPGSCYDKQLRWHYNDARGMCTSFSFTGCDANANNFESQESCERACGAFREERVCETRADAGECSTAVMKWHWDTNRRACRQMVWGGCGGNGNRFSSKSECEQLCVRETAYPEGTNVCIMATDAGPCSDAVTMWHFDMGAGACRQFTYGGCRGNGNRFLTRSACEKQCGHTTVPALPTPAALIQHQVHQLQQERPTPAAISVPAEPASHQAPVTTKFMHIRASLNASDERIVAHARLPMTSKMSMGTGKKREESHLPATPNPACSLPVDVGPCSDVVHSWYYDAHSDSCRPFAYGGCGGNQNRFASDHDCKSACQRGFQKTRTSEKTDRGMLRSHASGPFEMGDEIRLQCDFNETPVIWYKDGALLEFTERVREEDSFKMLAIHSAQPTDSGSYMCAYGADGKVSDRIMVKVNALPVHESYCTDIGSTNTCKKILSRGLCGKKRYGTFCCKTCGSHGFEKFRF</sequence>
<evidence type="ECO:0000256" key="9">
    <source>
        <dbReference type="ARBA" id="ARBA00023157"/>
    </source>
</evidence>
<dbReference type="InterPro" id="IPR003599">
    <property type="entry name" value="Ig_sub"/>
</dbReference>
<feature type="disulfide bond" evidence="11">
    <location>
        <begin position="108"/>
        <end position="138"/>
    </location>
</feature>
<dbReference type="InterPro" id="IPR010294">
    <property type="entry name" value="ADAMTS_spacer1"/>
</dbReference>
<dbReference type="Gene3D" id="2.60.40.10">
    <property type="entry name" value="Immunoglobulins"/>
    <property type="match status" value="1"/>
</dbReference>
<feature type="domain" description="BPTI/Kunitz inhibitor" evidence="13">
    <location>
        <begin position="1841"/>
        <end position="1891"/>
    </location>
</feature>
<feature type="domain" description="BPTI/Kunitz inhibitor" evidence="13">
    <location>
        <begin position="1782"/>
        <end position="1832"/>
    </location>
</feature>
<dbReference type="Pfam" id="PF08686">
    <property type="entry name" value="PLAC"/>
    <property type="match status" value="1"/>
</dbReference>
<comment type="subcellular location">
    <subcellularLocation>
        <location evidence="1">Secreted</location>
        <location evidence="1">Extracellular space</location>
        <location evidence="1">Extracellular matrix</location>
    </subcellularLocation>
</comment>
<keyword evidence="6" id="KW-0677">Repeat</keyword>
<evidence type="ECO:0000256" key="7">
    <source>
        <dbReference type="ARBA" id="ARBA00022900"/>
    </source>
</evidence>
<dbReference type="PROSITE" id="PS50900">
    <property type="entry name" value="PLAC"/>
    <property type="match status" value="1"/>
</dbReference>
<keyword evidence="17" id="KW-1185">Reference proteome</keyword>
<feature type="domain" description="BPTI/Kunitz inhibitor" evidence="13">
    <location>
        <begin position="1536"/>
        <end position="1586"/>
    </location>
</feature>
<keyword evidence="2" id="KW-0964">Secreted</keyword>
<evidence type="ECO:0000256" key="5">
    <source>
        <dbReference type="ARBA" id="ARBA00022729"/>
    </source>
</evidence>
<dbReference type="PANTHER" id="PTHR10083">
    <property type="entry name" value="KUNITZ-TYPE PROTEASE INHIBITOR-RELATED"/>
    <property type="match status" value="1"/>
</dbReference>
<feature type="disulfide bond" evidence="11">
    <location>
        <begin position="104"/>
        <end position="133"/>
    </location>
</feature>
<proteinExistence type="predicted"/>
<dbReference type="Gene3D" id="2.60.120.830">
    <property type="match status" value="1"/>
</dbReference>
<keyword evidence="8" id="KW-0654">Proteoglycan</keyword>
<evidence type="ECO:0000256" key="4">
    <source>
        <dbReference type="ARBA" id="ARBA00022690"/>
    </source>
</evidence>
<feature type="domain" description="BPTI/Kunitz inhibitor" evidence="13">
    <location>
        <begin position="1283"/>
        <end position="1333"/>
    </location>
</feature>
<feature type="domain" description="BPTI/Kunitz inhibitor" evidence="13">
    <location>
        <begin position="1904"/>
        <end position="1954"/>
    </location>
</feature>
<feature type="domain" description="BPTI/Kunitz inhibitor" evidence="13">
    <location>
        <begin position="1403"/>
        <end position="1453"/>
    </location>
</feature>
<keyword evidence="9 11" id="KW-1015">Disulfide bond</keyword>
<feature type="domain" description="BPTI/Kunitz inhibitor" evidence="13">
    <location>
        <begin position="1625"/>
        <end position="1675"/>
    </location>
</feature>
<dbReference type="InterPro" id="IPR036880">
    <property type="entry name" value="Kunitz_BPTI_sf"/>
</dbReference>
<feature type="disulfide bond" evidence="11">
    <location>
        <begin position="119"/>
        <end position="123"/>
    </location>
</feature>
<keyword evidence="3" id="KW-0272">Extracellular matrix</keyword>
<dbReference type="Pfam" id="PF00090">
    <property type="entry name" value="TSP_1"/>
    <property type="match status" value="1"/>
</dbReference>
<feature type="compositionally biased region" description="Pro residues" evidence="12">
    <location>
        <begin position="1343"/>
        <end position="1353"/>
    </location>
</feature>
<dbReference type="SUPFAM" id="SSF82895">
    <property type="entry name" value="TSP-1 type 1 repeat"/>
    <property type="match status" value="6"/>
</dbReference>
<feature type="domain" description="BPTI/Kunitz inhibitor" evidence="13">
    <location>
        <begin position="1171"/>
        <end position="1223"/>
    </location>
</feature>
<dbReference type="Gene3D" id="4.10.410.10">
    <property type="entry name" value="Pancreatic trypsin inhibitor Kunitz domain"/>
    <property type="match status" value="11"/>
</dbReference>
<feature type="region of interest" description="Disordered" evidence="12">
    <location>
        <begin position="1686"/>
        <end position="1716"/>
    </location>
</feature>
<dbReference type="SMART" id="SM00131">
    <property type="entry name" value="KU"/>
    <property type="match status" value="11"/>
</dbReference>
<feature type="domain" description="BPTI/Kunitz inhibitor" evidence="13">
    <location>
        <begin position="2050"/>
        <end position="2100"/>
    </location>
</feature>
<evidence type="ECO:0000256" key="6">
    <source>
        <dbReference type="ARBA" id="ARBA00022737"/>
    </source>
</evidence>
<evidence type="ECO:0000313" key="17">
    <source>
        <dbReference type="Proteomes" id="UP001328107"/>
    </source>
</evidence>
<evidence type="ECO:0000313" key="16">
    <source>
        <dbReference type="EMBL" id="GMR58285.1"/>
    </source>
</evidence>
<dbReference type="PROSITE" id="PS50092">
    <property type="entry name" value="TSP1"/>
    <property type="match status" value="6"/>
</dbReference>
<dbReference type="GO" id="GO:0004867">
    <property type="term" value="F:serine-type endopeptidase inhibitor activity"/>
    <property type="evidence" value="ECO:0007669"/>
    <property type="project" value="UniProtKB-KW"/>
</dbReference>
<dbReference type="FunFam" id="2.60.120.830:FF:000001">
    <property type="entry name" value="A disintegrin and metalloproteinase with thrombospondin motifs 1"/>
    <property type="match status" value="1"/>
</dbReference>
<dbReference type="InterPro" id="IPR007110">
    <property type="entry name" value="Ig-like_dom"/>
</dbReference>
<dbReference type="PROSITE" id="PS50279">
    <property type="entry name" value="BPTI_KUNITZ_2"/>
    <property type="match status" value="11"/>
</dbReference>
<reference evidence="17" key="1">
    <citation type="submission" date="2022-10" db="EMBL/GenBank/DDBJ databases">
        <title>Genome assembly of Pristionchus species.</title>
        <authorList>
            <person name="Yoshida K."/>
            <person name="Sommer R.J."/>
        </authorList>
    </citation>
    <scope>NUCLEOTIDE SEQUENCE [LARGE SCALE GENOMIC DNA]</scope>
    <source>
        <strain evidence="17">RS5460</strain>
    </source>
</reference>
<dbReference type="SMART" id="SM00409">
    <property type="entry name" value="IG"/>
    <property type="match status" value="1"/>
</dbReference>
<dbReference type="EMBL" id="BTRK01000006">
    <property type="protein sequence ID" value="GMR58285.1"/>
    <property type="molecule type" value="Genomic_DNA"/>
</dbReference>
<organism evidence="16 17">
    <name type="scientific">Pristionchus mayeri</name>
    <dbReference type="NCBI Taxonomy" id="1317129"/>
    <lineage>
        <taxon>Eukaryota</taxon>
        <taxon>Metazoa</taxon>
        <taxon>Ecdysozoa</taxon>
        <taxon>Nematoda</taxon>
        <taxon>Chromadorea</taxon>
        <taxon>Rhabditida</taxon>
        <taxon>Rhabditina</taxon>
        <taxon>Diplogasteromorpha</taxon>
        <taxon>Diplogasteroidea</taxon>
        <taxon>Neodiplogasteridae</taxon>
        <taxon>Pristionchus</taxon>
    </lineage>
</organism>
<dbReference type="PANTHER" id="PTHR10083:SF374">
    <property type="entry name" value="BPTI_KUNITZ INHIBITOR DOMAIN-CONTAINING PROTEIN"/>
    <property type="match status" value="1"/>
</dbReference>
<keyword evidence="4" id="KW-0646">Protease inhibitor</keyword>
<keyword evidence="5" id="KW-0732">Signal</keyword>
<dbReference type="InterPro" id="IPR013783">
    <property type="entry name" value="Ig-like_fold"/>
</dbReference>
<dbReference type="PRINTS" id="PR00759">
    <property type="entry name" value="BASICPTASE"/>
</dbReference>
<dbReference type="Pfam" id="PF00014">
    <property type="entry name" value="Kunitz_BPTI"/>
    <property type="match status" value="11"/>
</dbReference>
<dbReference type="InterPro" id="IPR020901">
    <property type="entry name" value="Prtase_inh_Kunz-CS"/>
</dbReference>
<dbReference type="InterPro" id="IPR000884">
    <property type="entry name" value="TSP1_rpt"/>
</dbReference>
<dbReference type="CDD" id="cd00109">
    <property type="entry name" value="Kunitz-type"/>
    <property type="match status" value="8"/>
</dbReference>
<dbReference type="InterPro" id="IPR036383">
    <property type="entry name" value="TSP1_rpt_sf"/>
</dbReference>
<dbReference type="PROSITE" id="PS50835">
    <property type="entry name" value="IG_LIKE"/>
    <property type="match status" value="1"/>
</dbReference>
<evidence type="ECO:0000256" key="8">
    <source>
        <dbReference type="ARBA" id="ARBA00022974"/>
    </source>
</evidence>
<dbReference type="PROSITE" id="PS00280">
    <property type="entry name" value="BPTI_KUNITZ_1"/>
    <property type="match status" value="9"/>
</dbReference>
<feature type="domain" description="PLAC" evidence="15">
    <location>
        <begin position="2204"/>
        <end position="2243"/>
    </location>
</feature>
<evidence type="ECO:0000256" key="12">
    <source>
        <dbReference type="SAM" id="MobiDB-lite"/>
    </source>
</evidence>
<dbReference type="SUPFAM" id="SSF48726">
    <property type="entry name" value="Immunoglobulin"/>
    <property type="match status" value="1"/>
</dbReference>
<feature type="non-terminal residue" evidence="16">
    <location>
        <position position="1"/>
    </location>
</feature>
<name>A0AAN5D9W2_9BILA</name>
<feature type="region of interest" description="Disordered" evidence="12">
    <location>
        <begin position="1341"/>
        <end position="1399"/>
    </location>
</feature>
<feature type="region of interest" description="Disordered" evidence="12">
    <location>
        <begin position="1730"/>
        <end position="1767"/>
    </location>
</feature>
<keyword evidence="10" id="KW-0325">Glycoprotein</keyword>
<dbReference type="InterPro" id="IPR036179">
    <property type="entry name" value="Ig-like_dom_sf"/>
</dbReference>
<evidence type="ECO:0000256" key="11">
    <source>
        <dbReference type="PIRSR" id="PIRSR613273-3"/>
    </source>
</evidence>
<evidence type="ECO:0000256" key="2">
    <source>
        <dbReference type="ARBA" id="ARBA00022525"/>
    </source>
</evidence>
<gene>
    <name evidence="16" type="ORF">PMAYCL1PPCAC_28480</name>
</gene>
<dbReference type="PRINTS" id="PR01857">
    <property type="entry name" value="ADAMTSFAMILY"/>
</dbReference>
<evidence type="ECO:0000256" key="3">
    <source>
        <dbReference type="ARBA" id="ARBA00022530"/>
    </source>
</evidence>
<dbReference type="InterPro" id="IPR010909">
    <property type="entry name" value="PLAC"/>
</dbReference>
<feature type="domain" description="BPTI/Kunitz inhibitor" evidence="13">
    <location>
        <begin position="1474"/>
        <end position="1529"/>
    </location>
</feature>
<dbReference type="InterPro" id="IPR050098">
    <property type="entry name" value="TFPI/VKTCI-like"/>
</dbReference>
<keyword evidence="7" id="KW-0722">Serine protease inhibitor</keyword>
<dbReference type="GO" id="GO:0005615">
    <property type="term" value="C:extracellular space"/>
    <property type="evidence" value="ECO:0007669"/>
    <property type="project" value="TreeGrafter"/>
</dbReference>
<feature type="domain" description="Ig-like" evidence="14">
    <location>
        <begin position="2129"/>
        <end position="2182"/>
    </location>
</feature>
<dbReference type="InterPro" id="IPR013273">
    <property type="entry name" value="ADAMTS/ADAMTS-like"/>
</dbReference>
<dbReference type="SMART" id="SM00209">
    <property type="entry name" value="TSP1"/>
    <property type="match status" value="7"/>
</dbReference>
<comment type="caution">
    <text evidence="16">The sequence shown here is derived from an EMBL/GenBank/DDBJ whole genome shotgun (WGS) entry which is preliminary data.</text>
</comment>
<dbReference type="FunFam" id="4.10.410.10:FF:000020">
    <property type="entry name" value="Collagen, type VI, alpha 3"/>
    <property type="match status" value="3"/>
</dbReference>
<evidence type="ECO:0000259" key="15">
    <source>
        <dbReference type="PROSITE" id="PS50900"/>
    </source>
</evidence>
<accession>A0AAN5D9W2</accession>
<dbReference type="InterPro" id="IPR002223">
    <property type="entry name" value="Kunitz_BPTI"/>
</dbReference>
<dbReference type="Gene3D" id="2.20.100.10">
    <property type="entry name" value="Thrombospondin type-1 (TSP1) repeat"/>
    <property type="match status" value="6"/>
</dbReference>
<evidence type="ECO:0000256" key="10">
    <source>
        <dbReference type="ARBA" id="ARBA00023180"/>
    </source>
</evidence>
<dbReference type="Proteomes" id="UP001328107">
    <property type="component" value="Unassembled WGS sequence"/>
</dbReference>